<evidence type="ECO:0000256" key="11">
    <source>
        <dbReference type="RuleBase" id="RU004171"/>
    </source>
</evidence>
<dbReference type="SUPFAM" id="SSF55347">
    <property type="entry name" value="Glyceraldehyde-3-phosphate dehydrogenase-like, C-terminal domain"/>
    <property type="match status" value="1"/>
</dbReference>
<evidence type="ECO:0000313" key="14">
    <source>
        <dbReference type="EMBL" id="MCU9595618.1"/>
    </source>
</evidence>
<keyword evidence="7 10" id="KW-0791">Threonine biosynthesis</keyword>
<dbReference type="InterPro" id="IPR036291">
    <property type="entry name" value="NAD(P)-bd_dom_sf"/>
</dbReference>
<evidence type="ECO:0000259" key="12">
    <source>
        <dbReference type="Pfam" id="PF00742"/>
    </source>
</evidence>
<comment type="pathway">
    <text evidence="1 10">Amino-acid biosynthesis; L-threonine biosynthesis; L-threonine from L-aspartate: step 3/5.</text>
</comment>
<comment type="catalytic activity">
    <reaction evidence="10">
        <text>L-homoserine + NADP(+) = L-aspartate 4-semialdehyde + NADPH + H(+)</text>
        <dbReference type="Rhea" id="RHEA:15761"/>
        <dbReference type="ChEBI" id="CHEBI:15378"/>
        <dbReference type="ChEBI" id="CHEBI:57476"/>
        <dbReference type="ChEBI" id="CHEBI:57783"/>
        <dbReference type="ChEBI" id="CHEBI:58349"/>
        <dbReference type="ChEBI" id="CHEBI:537519"/>
        <dbReference type="EC" id="1.1.1.3"/>
    </reaction>
</comment>
<proteinExistence type="inferred from homology"/>
<comment type="similarity">
    <text evidence="3 11">Belongs to the homoserine dehydrogenase family.</text>
</comment>
<gene>
    <name evidence="14" type="ORF">OEV82_14395</name>
</gene>
<keyword evidence="15" id="KW-1185">Reference proteome</keyword>
<dbReference type="PANTHER" id="PTHR43331">
    <property type="entry name" value="HOMOSERINE DEHYDROGENASE"/>
    <property type="match status" value="1"/>
</dbReference>
<dbReference type="SUPFAM" id="SSF51735">
    <property type="entry name" value="NAD(P)-binding Rossmann-fold domains"/>
    <property type="match status" value="1"/>
</dbReference>
<dbReference type="InterPro" id="IPR001342">
    <property type="entry name" value="HDH_cat"/>
</dbReference>
<dbReference type="EC" id="1.1.1.3" evidence="4 10"/>
<organism evidence="14 15">
    <name type="scientific">Pallidibacillus thermolactis</name>
    <dbReference type="NCBI Taxonomy" id="251051"/>
    <lineage>
        <taxon>Bacteria</taxon>
        <taxon>Bacillati</taxon>
        <taxon>Bacillota</taxon>
        <taxon>Bacilli</taxon>
        <taxon>Bacillales</taxon>
        <taxon>Bacillaceae</taxon>
        <taxon>Pallidibacillus</taxon>
    </lineage>
</organism>
<dbReference type="Gene3D" id="3.40.50.720">
    <property type="entry name" value="NAD(P)-binding Rossmann-like Domain"/>
    <property type="match status" value="1"/>
</dbReference>
<sequence length="420" mass="47355">MGKKAAILGFGTVGQGIYEGIRSHREYIKNVLGTSIEIVAILIKDPLKDRQIDAGVLVTNKIEDILAIPDLEIVFEAIVGKDPCFSYLKQIIEKGCHVITANKAMFAAYGHELLKLAEKHHVKVKYEATVAGGVPIIGALTNLLQANKIFEIQGILNGTSNYILTEMRKGNNSFDQALKKAQELGYAEADPSSDIEGFDAFYKLNILIHTVTGTNIEWNRIERKGISSITKEQIVIADKLGLRFRHMAYFSNYPNEQPQFWVKPVLIDVNHPFYSIDGVDNTIFVKGSLISGLTFTGPGAGKFATASAMIEDLLQIYHTKDKIKKRKDVSLIQTLNSEKNVNSNNEKNWIIFSKLNANQWNIHIQYKKKFNIDNYAIFLISAREQVIKQYFNNANIFVYELIGDERIDQIKINEQQLQIV</sequence>
<name>A0ABT2WIZ1_9BACI</name>
<evidence type="ECO:0000259" key="13">
    <source>
        <dbReference type="Pfam" id="PF03447"/>
    </source>
</evidence>
<evidence type="ECO:0000256" key="6">
    <source>
        <dbReference type="ARBA" id="ARBA00022605"/>
    </source>
</evidence>
<dbReference type="NCBIfam" id="NF004976">
    <property type="entry name" value="PRK06349.1"/>
    <property type="match status" value="1"/>
</dbReference>
<evidence type="ECO:0000256" key="8">
    <source>
        <dbReference type="ARBA" id="ARBA00023002"/>
    </source>
</evidence>
<reference evidence="14 15" key="1">
    <citation type="submission" date="2022-10" db="EMBL/GenBank/DDBJ databases">
        <title>Description of Fervidibacillus gen. nov. in the family Fervidibacillaceae fam. nov. with two species, Fervidibacillus albus sp. nov., and Fervidibacillus halotolerans sp. nov., isolated from tidal flat sediments.</title>
        <authorList>
            <person name="Kwon K.K."/>
            <person name="Yang S.-H."/>
        </authorList>
    </citation>
    <scope>NUCLEOTIDE SEQUENCE [LARGE SCALE GENOMIC DNA]</scope>
    <source>
        <strain evidence="14 15">DSM 23332</strain>
    </source>
</reference>
<dbReference type="PANTHER" id="PTHR43331:SF1">
    <property type="entry name" value="HOMOSERINE DEHYDROGENASE"/>
    <property type="match status" value="1"/>
</dbReference>
<dbReference type="InterPro" id="IPR005106">
    <property type="entry name" value="Asp/hSer_DH_NAD-bd"/>
</dbReference>
<accession>A0ABT2WIZ1</accession>
<comment type="caution">
    <text evidence="14">The sequence shown here is derived from an EMBL/GenBank/DDBJ whole genome shotgun (WGS) entry which is preliminary data.</text>
</comment>
<dbReference type="EMBL" id="JAOUSE010000063">
    <property type="protein sequence ID" value="MCU9595618.1"/>
    <property type="molecule type" value="Genomic_DNA"/>
</dbReference>
<feature type="domain" description="Aspartate/homoserine dehydrogenase NAD-binding" evidence="13">
    <location>
        <begin position="9"/>
        <end position="127"/>
    </location>
</feature>
<dbReference type="Pfam" id="PF03447">
    <property type="entry name" value="NAD_binding_3"/>
    <property type="match status" value="1"/>
</dbReference>
<keyword evidence="9 10" id="KW-0486">Methionine biosynthesis</keyword>
<dbReference type="RefSeq" id="WP_263062251.1">
    <property type="nucleotide sequence ID" value="NZ_JAOUSE010000063.1"/>
</dbReference>
<dbReference type="Proteomes" id="UP001208656">
    <property type="component" value="Unassembled WGS sequence"/>
</dbReference>
<keyword evidence="6 10" id="KW-0028">Amino-acid biosynthesis</keyword>
<evidence type="ECO:0000256" key="1">
    <source>
        <dbReference type="ARBA" id="ARBA00005056"/>
    </source>
</evidence>
<evidence type="ECO:0000256" key="3">
    <source>
        <dbReference type="ARBA" id="ARBA00006753"/>
    </source>
</evidence>
<dbReference type="InterPro" id="IPR019811">
    <property type="entry name" value="HDH_CS"/>
</dbReference>
<evidence type="ECO:0000256" key="2">
    <source>
        <dbReference type="ARBA" id="ARBA00005062"/>
    </source>
</evidence>
<evidence type="ECO:0000256" key="4">
    <source>
        <dbReference type="ARBA" id="ARBA00013213"/>
    </source>
</evidence>
<protein>
    <recommendedName>
        <fullName evidence="5 10">Homoserine dehydrogenase</fullName>
        <ecNumber evidence="4 10">1.1.1.3</ecNumber>
    </recommendedName>
</protein>
<comment type="pathway">
    <text evidence="2 10">Amino-acid biosynthesis; L-methionine biosynthesis via de novo pathway; L-homoserine from L-aspartate: step 3/3.</text>
</comment>
<evidence type="ECO:0000256" key="7">
    <source>
        <dbReference type="ARBA" id="ARBA00022697"/>
    </source>
</evidence>
<dbReference type="Pfam" id="PF00742">
    <property type="entry name" value="Homoserine_dh"/>
    <property type="match status" value="1"/>
</dbReference>
<evidence type="ECO:0000256" key="10">
    <source>
        <dbReference type="RuleBase" id="RU000579"/>
    </source>
</evidence>
<keyword evidence="8 10" id="KW-0560">Oxidoreductase</keyword>
<dbReference type="Gene3D" id="3.30.360.10">
    <property type="entry name" value="Dihydrodipicolinate Reductase, domain 2"/>
    <property type="match status" value="1"/>
</dbReference>
<evidence type="ECO:0000313" key="15">
    <source>
        <dbReference type="Proteomes" id="UP001208656"/>
    </source>
</evidence>
<evidence type="ECO:0000256" key="9">
    <source>
        <dbReference type="ARBA" id="ARBA00023167"/>
    </source>
</evidence>
<feature type="domain" description="Homoserine dehydrogenase catalytic" evidence="12">
    <location>
        <begin position="135"/>
        <end position="314"/>
    </location>
</feature>
<keyword evidence="10" id="KW-0521">NADP</keyword>
<evidence type="ECO:0000256" key="5">
    <source>
        <dbReference type="ARBA" id="ARBA00013376"/>
    </source>
</evidence>
<dbReference type="GO" id="GO:0004412">
    <property type="term" value="F:homoserine dehydrogenase activity"/>
    <property type="evidence" value="ECO:0007669"/>
    <property type="project" value="UniProtKB-EC"/>
</dbReference>
<dbReference type="PROSITE" id="PS01042">
    <property type="entry name" value="HOMOSER_DHGENASE"/>
    <property type="match status" value="1"/>
</dbReference>